<reference evidence="2" key="1">
    <citation type="journal article" date="2014" name="PLoS ONE">
        <title>Transcriptome-Based Identification of ABC Transporters in the Western Tarnished Plant Bug Lygus hesperus.</title>
        <authorList>
            <person name="Hull J.J."/>
            <person name="Chaney K."/>
            <person name="Geib S.M."/>
            <person name="Fabrick J.A."/>
            <person name="Brent C.S."/>
            <person name="Walsh D."/>
            <person name="Lavine L.C."/>
        </authorList>
    </citation>
    <scope>NUCLEOTIDE SEQUENCE</scope>
</reference>
<proteinExistence type="predicted"/>
<organism evidence="2">
    <name type="scientific">Lygus hesperus</name>
    <name type="common">Western plant bug</name>
    <dbReference type="NCBI Taxonomy" id="30085"/>
    <lineage>
        <taxon>Eukaryota</taxon>
        <taxon>Metazoa</taxon>
        <taxon>Ecdysozoa</taxon>
        <taxon>Arthropoda</taxon>
        <taxon>Hexapoda</taxon>
        <taxon>Insecta</taxon>
        <taxon>Pterygota</taxon>
        <taxon>Neoptera</taxon>
        <taxon>Paraneoptera</taxon>
        <taxon>Hemiptera</taxon>
        <taxon>Heteroptera</taxon>
        <taxon>Panheteroptera</taxon>
        <taxon>Cimicomorpha</taxon>
        <taxon>Miridae</taxon>
        <taxon>Mirini</taxon>
        <taxon>Lygus</taxon>
    </lineage>
</organism>
<feature type="compositionally biased region" description="Basic and acidic residues" evidence="1">
    <location>
        <begin position="296"/>
        <end position="307"/>
    </location>
</feature>
<reference evidence="2" key="2">
    <citation type="submission" date="2014-07" db="EMBL/GenBank/DDBJ databases">
        <authorList>
            <person name="Hull J."/>
        </authorList>
    </citation>
    <scope>NUCLEOTIDE SEQUENCE</scope>
</reference>
<dbReference type="EMBL" id="GBHO01020234">
    <property type="protein sequence ID" value="JAG23370.1"/>
    <property type="molecule type" value="Transcribed_RNA"/>
</dbReference>
<sequence>LALCVSIDSKSPPDGLDKEFQDVVKLNKYSPATRKLVEKILKALQVFDCYDTMVKNKRPLWIMGSEFSSAAFDALRGLKKTQQQFTSTISASLVELKSLQTTLQKKPDVVGQIDNKHTPCFMGGTMYSKEDCEKCRLLIPGFKSKSKSMSELRDIILKLQMTIPKQFLYYGNDVFVVIAESIRIIDKMHDCLDSQSDATKCESRDKSFKLFTRRMIEIATNENDHVKMIVFEGTKLKTIVAQLVLEVTGTMEMMAECLHFKSGISIFDLWKKGLIPSIEPAAKNVGVDMNKAKATDTKRVVPTEQHESGVSVGTKMARRRRY</sequence>
<evidence type="ECO:0000256" key="1">
    <source>
        <dbReference type="SAM" id="MobiDB-lite"/>
    </source>
</evidence>
<protein>
    <submittedName>
        <fullName evidence="2">Calcium/calmodulin-dependent 3',5'-cyclic nucleotide phosphodiesterase 1C</fullName>
    </submittedName>
</protein>
<gene>
    <name evidence="2" type="primary">Pde1c_2</name>
    <name evidence="2" type="ORF">CM83_19097</name>
</gene>
<accession>A0A0A9Y1H3</accession>
<name>A0A0A9Y1H3_LYGHE</name>
<dbReference type="AlphaFoldDB" id="A0A0A9Y1H3"/>
<feature type="region of interest" description="Disordered" evidence="1">
    <location>
        <begin position="296"/>
        <end position="322"/>
    </location>
</feature>
<evidence type="ECO:0000313" key="2">
    <source>
        <dbReference type="EMBL" id="JAG23370.1"/>
    </source>
</evidence>
<feature type="non-terminal residue" evidence="2">
    <location>
        <position position="1"/>
    </location>
</feature>